<dbReference type="PATRIC" id="fig|391937.3.peg.1621"/>
<dbReference type="EMBL" id="AMRM01000007">
    <property type="protein sequence ID" value="EKF19396.1"/>
    <property type="molecule type" value="Genomic_DNA"/>
</dbReference>
<evidence type="ECO:0000313" key="3">
    <source>
        <dbReference type="Proteomes" id="UP000006786"/>
    </source>
</evidence>
<reference evidence="2 3" key="1">
    <citation type="journal article" date="2012" name="J. Bacteriol.">
        <title>Genome Sequence of Nitratireductor pacificus Type Strain pht-3B.</title>
        <authorList>
            <person name="Lai Q."/>
            <person name="Li G."/>
            <person name="Shao Z."/>
        </authorList>
    </citation>
    <scope>NUCLEOTIDE SEQUENCE [LARGE SCALE GENOMIC DNA]</scope>
    <source>
        <strain evidence="3">pht-3B</strain>
    </source>
</reference>
<evidence type="ECO:0000313" key="2">
    <source>
        <dbReference type="EMBL" id="EKF19396.1"/>
    </source>
</evidence>
<protein>
    <recommendedName>
        <fullName evidence="1">Serine aminopeptidase S33 domain-containing protein</fullName>
    </recommendedName>
</protein>
<dbReference type="Pfam" id="PF12146">
    <property type="entry name" value="Hydrolase_4"/>
    <property type="match status" value="1"/>
</dbReference>
<dbReference type="Proteomes" id="UP000006786">
    <property type="component" value="Unassembled WGS sequence"/>
</dbReference>
<comment type="caution">
    <text evidence="2">The sequence shown here is derived from an EMBL/GenBank/DDBJ whole genome shotgun (WGS) entry which is preliminary data.</text>
</comment>
<organism evidence="2 3">
    <name type="scientific">Nitratireductor pacificus pht-3B</name>
    <dbReference type="NCBI Taxonomy" id="391937"/>
    <lineage>
        <taxon>Bacteria</taxon>
        <taxon>Pseudomonadati</taxon>
        <taxon>Pseudomonadota</taxon>
        <taxon>Alphaproteobacteria</taxon>
        <taxon>Hyphomicrobiales</taxon>
        <taxon>Phyllobacteriaceae</taxon>
        <taxon>Nitratireductor</taxon>
    </lineage>
</organism>
<proteinExistence type="predicted"/>
<dbReference type="InterPro" id="IPR022742">
    <property type="entry name" value="Hydrolase_4"/>
</dbReference>
<dbReference type="GO" id="GO:0052689">
    <property type="term" value="F:carboxylic ester hydrolase activity"/>
    <property type="evidence" value="ECO:0007669"/>
    <property type="project" value="TreeGrafter"/>
</dbReference>
<gene>
    <name evidence="2" type="ORF">NA2_07889</name>
</gene>
<dbReference type="STRING" id="391937.NA2_07889"/>
<sequence>MIGAALLALATGAVLLEDDGLVRHAISFQHAGDTVNGALILPTGVRKPRGCMVFVHGSGDMPRDAHGYYEPLWRFFADKGWCSLSWDKPGVGASGGDWRQQSMVDRGIEVSAAIDMLRAKGGFEETQIGLIGFSQAGWVMPKVANWRDDIAFMISVSGAVNWMEQSRYSGRRRMEAEGMTATEIEAEEEADGKVDALIRNDAPYREYLDHVAGTTGATPMSEAFWGFAKRNWRTDVREDLRRMDVPVLALFGSHDAYVDPVASAETYREELGRSQAPFFEIETLQNADHGMLETDEVKPAHRGLDAWLMLASVWFEGKEAFADGFFETLAAWLERTADARNGTDASTKHPTLAVR</sequence>
<dbReference type="AlphaFoldDB" id="K2MB58"/>
<dbReference type="PANTHER" id="PTHR43265:SF1">
    <property type="entry name" value="ESTERASE ESTD"/>
    <property type="match status" value="1"/>
</dbReference>
<dbReference type="Gene3D" id="3.40.50.1820">
    <property type="entry name" value="alpha/beta hydrolase"/>
    <property type="match status" value="1"/>
</dbReference>
<dbReference type="SUPFAM" id="SSF53474">
    <property type="entry name" value="alpha/beta-Hydrolases"/>
    <property type="match status" value="1"/>
</dbReference>
<dbReference type="PANTHER" id="PTHR43265">
    <property type="entry name" value="ESTERASE ESTD"/>
    <property type="match status" value="1"/>
</dbReference>
<name>K2MB58_9HYPH</name>
<dbReference type="eggNOG" id="COG1073">
    <property type="taxonomic scope" value="Bacteria"/>
</dbReference>
<accession>K2MB58</accession>
<evidence type="ECO:0000259" key="1">
    <source>
        <dbReference type="Pfam" id="PF12146"/>
    </source>
</evidence>
<dbReference type="InterPro" id="IPR053145">
    <property type="entry name" value="AB_hydrolase_Est10"/>
</dbReference>
<dbReference type="InterPro" id="IPR029058">
    <property type="entry name" value="AB_hydrolase_fold"/>
</dbReference>
<feature type="domain" description="Serine aminopeptidase S33" evidence="1">
    <location>
        <begin position="47"/>
        <end position="269"/>
    </location>
</feature>
<keyword evidence="3" id="KW-1185">Reference proteome</keyword>